<name>A0AAD5WUB7_9PEZI</name>
<keyword evidence="2" id="KW-1185">Reference proteome</keyword>
<reference evidence="1" key="1">
    <citation type="submission" date="2022-07" db="EMBL/GenBank/DDBJ databases">
        <title>Draft genome sequence of Zalerion maritima ATCC 34329, a (micro)plastics degrading marine fungus.</title>
        <authorList>
            <person name="Paco A."/>
            <person name="Goncalves M.F.M."/>
            <person name="Rocha-Santos T.A.P."/>
            <person name="Alves A."/>
        </authorList>
    </citation>
    <scope>NUCLEOTIDE SEQUENCE</scope>
    <source>
        <strain evidence="1">ATCC 34329</strain>
    </source>
</reference>
<evidence type="ECO:0000313" key="1">
    <source>
        <dbReference type="EMBL" id="KAJ2902873.1"/>
    </source>
</evidence>
<dbReference type="EMBL" id="JAKWBI020000097">
    <property type="protein sequence ID" value="KAJ2902873.1"/>
    <property type="molecule type" value="Genomic_DNA"/>
</dbReference>
<dbReference type="Proteomes" id="UP001201980">
    <property type="component" value="Unassembled WGS sequence"/>
</dbReference>
<dbReference type="AlphaFoldDB" id="A0AAD5WUB7"/>
<protein>
    <submittedName>
        <fullName evidence="1">Uncharacterized protein</fullName>
    </submittedName>
</protein>
<organism evidence="1 2">
    <name type="scientific">Zalerion maritima</name>
    <dbReference type="NCBI Taxonomy" id="339359"/>
    <lineage>
        <taxon>Eukaryota</taxon>
        <taxon>Fungi</taxon>
        <taxon>Dikarya</taxon>
        <taxon>Ascomycota</taxon>
        <taxon>Pezizomycotina</taxon>
        <taxon>Sordariomycetes</taxon>
        <taxon>Lulworthiomycetidae</taxon>
        <taxon>Lulworthiales</taxon>
        <taxon>Lulworthiaceae</taxon>
        <taxon>Zalerion</taxon>
    </lineage>
</organism>
<accession>A0AAD5WUB7</accession>
<proteinExistence type="predicted"/>
<gene>
    <name evidence="1" type="ORF">MKZ38_010684</name>
</gene>
<comment type="caution">
    <text evidence="1">The sequence shown here is derived from an EMBL/GenBank/DDBJ whole genome shotgun (WGS) entry which is preliminary data.</text>
</comment>
<evidence type="ECO:0000313" key="2">
    <source>
        <dbReference type="Proteomes" id="UP001201980"/>
    </source>
</evidence>
<sequence>MSRQPVEIAAADDELSCRSYPNQRTLNSRALIGQYRYIVPEISTIFPVDPGLRSASPMPYREFLSALHPYSDDGICNRPAEGSAPQNLDRTVLVDRLDQQELSLLENGRPWYLSRLGEVMDGSWLQIGSRQCNSTSSFTSAPARKARLKFMILAYGWFDGSSY</sequence>